<comment type="caution">
    <text evidence="1">The sequence shown here is derived from an EMBL/GenBank/DDBJ whole genome shotgun (WGS) entry which is preliminary data.</text>
</comment>
<reference evidence="1 2" key="1">
    <citation type="journal article" date="2014" name="PLoS Genet.">
        <title>The Genome of Spironucleus salmonicida Highlights a Fish Pathogen Adapted to Fluctuating Environments.</title>
        <authorList>
            <person name="Xu F."/>
            <person name="Jerlstrom-Hultqvist J."/>
            <person name="Einarsson E."/>
            <person name="Astvaldsson A."/>
            <person name="Svard S.G."/>
            <person name="Andersson J.O."/>
        </authorList>
    </citation>
    <scope>NUCLEOTIDE SEQUENCE [LARGE SCALE GENOMIC DNA]</scope>
    <source>
        <strain evidence="1 2">ATCC 50377</strain>
    </source>
</reference>
<sequence>MDVNITQFSVSVAICILSFKRSNQSVETTIQDVIRYILKLSHSATIQFIQSNGHQQLVMLPDFQDYADTKNYSDIDFKSFCQSNVNLETLVQCSKGTNLRQQIFTLILRKRLKLSNEMQSKNKIIEKISKYNEKLFRK</sequence>
<dbReference type="KEGG" id="ssao:94302000"/>
<dbReference type="Proteomes" id="UP000018208">
    <property type="component" value="Unassembled WGS sequence"/>
</dbReference>
<dbReference type="RefSeq" id="XP_067760776.1">
    <property type="nucleotide sequence ID" value="XM_067911754.1"/>
</dbReference>
<gene>
    <name evidence="1" type="ORF">SS50377_27977</name>
</gene>
<organism evidence="1 2">
    <name type="scientific">Spironucleus salmonicida</name>
    <dbReference type="NCBI Taxonomy" id="348837"/>
    <lineage>
        <taxon>Eukaryota</taxon>
        <taxon>Metamonada</taxon>
        <taxon>Diplomonadida</taxon>
        <taxon>Hexamitidae</taxon>
        <taxon>Hexamitinae</taxon>
        <taxon>Spironucleus</taxon>
    </lineage>
</organism>
<accession>A0A9P8LKV1</accession>
<proteinExistence type="predicted"/>
<dbReference type="AlphaFoldDB" id="A0A9P8LKV1"/>
<evidence type="ECO:0000313" key="2">
    <source>
        <dbReference type="Proteomes" id="UP000018208"/>
    </source>
</evidence>
<keyword evidence="2" id="KW-1185">Reference proteome</keyword>
<protein>
    <submittedName>
        <fullName evidence="1">Uncharacterized protein</fullName>
    </submittedName>
</protein>
<dbReference type="GeneID" id="94302000"/>
<evidence type="ECO:0000313" key="1">
    <source>
        <dbReference type="EMBL" id="KAH0570003.1"/>
    </source>
</evidence>
<name>A0A9P8LKV1_9EUKA</name>
<dbReference type="EMBL" id="AUWU02000008">
    <property type="protein sequence ID" value="KAH0570003.1"/>
    <property type="molecule type" value="Genomic_DNA"/>
</dbReference>